<evidence type="ECO:0000259" key="3">
    <source>
        <dbReference type="Pfam" id="PF00561"/>
    </source>
</evidence>
<evidence type="ECO:0000313" key="5">
    <source>
        <dbReference type="Proteomes" id="UP001205843"/>
    </source>
</evidence>
<reference evidence="4" key="1">
    <citation type="submission" date="2022-03" db="EMBL/GenBank/DDBJ databases">
        <title>Genomic Encyclopedia of Type Strains, Phase III (KMG-III): the genomes of soil and plant-associated and newly described type strains.</title>
        <authorList>
            <person name="Whitman W."/>
        </authorList>
    </citation>
    <scope>NUCLEOTIDE SEQUENCE</scope>
    <source>
        <strain evidence="4">ANL 6-2</strain>
    </source>
</reference>
<dbReference type="PIRSF" id="PIRSF005211">
    <property type="entry name" value="Ab_hydro_YheT"/>
    <property type="match status" value="1"/>
</dbReference>
<evidence type="ECO:0000256" key="1">
    <source>
        <dbReference type="ARBA" id="ARBA00010884"/>
    </source>
</evidence>
<protein>
    <submittedName>
        <fullName evidence="4">Alpha/beta-fold hydrolase</fullName>
    </submittedName>
</protein>
<dbReference type="PANTHER" id="PTHR10794">
    <property type="entry name" value="ABHYDROLASE DOMAIN-CONTAINING PROTEIN"/>
    <property type="match status" value="1"/>
</dbReference>
<accession>A0AAE3KG29</accession>
<dbReference type="SUPFAM" id="SSF53474">
    <property type="entry name" value="alpha/beta-Hydrolases"/>
    <property type="match status" value="1"/>
</dbReference>
<feature type="active site" description="Charge relay system" evidence="2">
    <location>
        <position position="268"/>
    </location>
</feature>
<dbReference type="Proteomes" id="UP001205843">
    <property type="component" value="Unassembled WGS sequence"/>
</dbReference>
<dbReference type="GO" id="GO:0047372">
    <property type="term" value="F:monoacylglycerol lipase activity"/>
    <property type="evidence" value="ECO:0007669"/>
    <property type="project" value="TreeGrafter"/>
</dbReference>
<evidence type="ECO:0000313" key="4">
    <source>
        <dbReference type="EMBL" id="MCP1674752.1"/>
    </source>
</evidence>
<dbReference type="AlphaFoldDB" id="A0AAE3KG29"/>
<evidence type="ECO:0000256" key="2">
    <source>
        <dbReference type="PIRSR" id="PIRSR005211-1"/>
    </source>
</evidence>
<dbReference type="InterPro" id="IPR012020">
    <property type="entry name" value="ABHD4"/>
</dbReference>
<feature type="active site" description="Charge relay system" evidence="2">
    <location>
        <position position="294"/>
    </location>
</feature>
<dbReference type="InterPro" id="IPR000073">
    <property type="entry name" value="AB_hydrolase_1"/>
</dbReference>
<keyword evidence="4" id="KW-0378">Hydrolase</keyword>
<gene>
    <name evidence="4" type="ORF">J2T57_001890</name>
</gene>
<name>A0AAE3KG29_9GAMM</name>
<dbReference type="RefSeq" id="WP_253477100.1">
    <property type="nucleotide sequence ID" value="NZ_JALJXV010000004.1"/>
</dbReference>
<feature type="domain" description="AB hydrolase-1" evidence="3">
    <location>
        <begin position="63"/>
        <end position="300"/>
    </location>
</feature>
<dbReference type="Gene3D" id="3.40.50.1820">
    <property type="entry name" value="alpha/beta hydrolase"/>
    <property type="match status" value="1"/>
</dbReference>
<keyword evidence="5" id="KW-1185">Reference proteome</keyword>
<dbReference type="InterPro" id="IPR029058">
    <property type="entry name" value="AB_hydrolase_fold"/>
</dbReference>
<comment type="similarity">
    <text evidence="1">Belongs to the AB hydrolase superfamily. AB hydrolase 4 family.</text>
</comment>
<dbReference type="PANTHER" id="PTHR10794:SF94">
    <property type="entry name" value="ESTERASE YHET-RELATED"/>
    <property type="match status" value="1"/>
</dbReference>
<comment type="caution">
    <text evidence="4">The sequence shown here is derived from an EMBL/GenBank/DDBJ whole genome shotgun (WGS) entry which is preliminary data.</text>
</comment>
<dbReference type="EMBL" id="JALJXV010000004">
    <property type="protein sequence ID" value="MCP1674752.1"/>
    <property type="molecule type" value="Genomic_DNA"/>
</dbReference>
<sequence length="324" mass="36010">MIDINSREVSPFEAPGWLCNAHGQTMWQVLFRRPPAVAITVRPLTLRDGDELRLAWGPERAGPVVVILHGLGGCARSPYVLGLIQALADRGMQGVVMQFRGAGDVPNRLPRFFHAGEWLDLEETIKHIHQLHPARPLAVTGFSMGGIVTLNWLAAMGEKAGAQAAVVVSTPLDLAACAEHLNKGFARVYQWEIVRNLKGMVRRKHQSLSMPAAVATLDSVRTLWQFDDRLTAPIHGFNGATDYYARCSPIQRLRDIRRPTWIIHAADDPFIPVTTLPRCWPSMVRLQLSPRGGHVGFVQGTPMRPSYWLDNAIADCVETALRWV</sequence>
<organism evidence="4 5">
    <name type="scientific">Natronocella acetinitrilica</name>
    <dbReference type="NCBI Taxonomy" id="414046"/>
    <lineage>
        <taxon>Bacteria</taxon>
        <taxon>Pseudomonadati</taxon>
        <taxon>Pseudomonadota</taxon>
        <taxon>Gammaproteobacteria</taxon>
        <taxon>Chromatiales</taxon>
        <taxon>Ectothiorhodospiraceae</taxon>
        <taxon>Natronocella</taxon>
    </lineage>
</organism>
<dbReference type="Pfam" id="PF00561">
    <property type="entry name" value="Abhydrolase_1"/>
    <property type="match status" value="1"/>
</dbReference>
<dbReference type="NCBIfam" id="NF008218">
    <property type="entry name" value="PRK10985.1"/>
    <property type="match status" value="1"/>
</dbReference>
<proteinExistence type="inferred from homology"/>
<dbReference type="GO" id="GO:0034338">
    <property type="term" value="F:short-chain carboxylesterase activity"/>
    <property type="evidence" value="ECO:0007669"/>
    <property type="project" value="TreeGrafter"/>
</dbReference>
<dbReference type="InterPro" id="IPR050960">
    <property type="entry name" value="AB_hydrolase_4_sf"/>
</dbReference>
<feature type="active site" description="Charge relay system" evidence="2">
    <location>
        <position position="143"/>
    </location>
</feature>